<keyword evidence="2" id="KW-1185">Reference proteome</keyword>
<comment type="caution">
    <text evidence="1">The sequence shown here is derived from an EMBL/GenBank/DDBJ whole genome shotgun (WGS) entry which is preliminary data.</text>
</comment>
<protein>
    <submittedName>
        <fullName evidence="1">Uncharacterized protein</fullName>
    </submittedName>
</protein>
<accession>A0AAW5N798</accession>
<gene>
    <name evidence="1" type="ORF">NW209_02670</name>
</gene>
<name>A0AAW5N798_9BACT</name>
<reference evidence="1 2" key="1">
    <citation type="submission" date="2022-08" db="EMBL/GenBank/DDBJ databases">
        <authorList>
            <person name="Zeman M."/>
            <person name="Kubasova T."/>
        </authorList>
    </citation>
    <scope>NUCLEOTIDE SEQUENCE [LARGE SCALE GENOMIC DNA]</scope>
    <source>
        <strain evidence="1 2">ET62</strain>
    </source>
</reference>
<dbReference type="Proteomes" id="UP001204579">
    <property type="component" value="Unassembled WGS sequence"/>
</dbReference>
<evidence type="ECO:0000313" key="2">
    <source>
        <dbReference type="Proteomes" id="UP001204579"/>
    </source>
</evidence>
<proteinExistence type="predicted"/>
<evidence type="ECO:0000313" key="1">
    <source>
        <dbReference type="EMBL" id="MCR8872934.1"/>
    </source>
</evidence>
<sequence>MAFTCVVNAKTSFRTERLTTIAGMVKLHLPVSLEKNSTIDSLGSYRNKPIRVKTNELGDISHIGYRLFTASKDGTDDPMTPFWDFIERYFLELDLEIDGRKPAERLLLDKVQCTRGNIDMRHKVNELTDVRVNHIGRRAYTIQWFLGKDTLDLFVPADGQLILGADAVELETIFERDLKRVEPSNGKCDWTEEQVSISEKGFSVANPGIYLIDEIRSDLYLQKQGDKWTLIADTEHPVESIKNILLTGCFTREIPMALTIDCYGYRKVKVSITLQQFVEYCRMEGCNLYVGIKKYAEDNVAATVFALNNELGYNHVLAVDFPTGILSGRQQSITGTAYVYIPLQNVTEDFFMQKTKEK</sequence>
<dbReference type="EMBL" id="JANRHJ010000002">
    <property type="protein sequence ID" value="MCR8872934.1"/>
    <property type="molecule type" value="Genomic_DNA"/>
</dbReference>
<organism evidence="1 2">
    <name type="scientific">Phocaeicola barnesiae</name>
    <dbReference type="NCBI Taxonomy" id="376804"/>
    <lineage>
        <taxon>Bacteria</taxon>
        <taxon>Pseudomonadati</taxon>
        <taxon>Bacteroidota</taxon>
        <taxon>Bacteroidia</taxon>
        <taxon>Bacteroidales</taxon>
        <taxon>Bacteroidaceae</taxon>
        <taxon>Phocaeicola</taxon>
    </lineage>
</organism>
<dbReference type="AlphaFoldDB" id="A0AAW5N798"/>